<dbReference type="FunFam" id="3.40.50.720:FF:000034">
    <property type="entry name" value="Potassium channel subfamily T member 1"/>
    <property type="match status" value="1"/>
</dbReference>
<keyword evidence="15" id="KW-1185">Reference proteome</keyword>
<feature type="transmembrane region" description="Helical" evidence="13">
    <location>
        <begin position="226"/>
        <end position="245"/>
    </location>
</feature>
<dbReference type="Pfam" id="PF07885">
    <property type="entry name" value="Ion_trans_2"/>
    <property type="match status" value="1"/>
</dbReference>
<feature type="region of interest" description="Disordered" evidence="12">
    <location>
        <begin position="9"/>
        <end position="36"/>
    </location>
</feature>
<evidence type="ECO:0000256" key="1">
    <source>
        <dbReference type="ARBA" id="ARBA00004141"/>
    </source>
</evidence>
<accession>A0A6J2SSZ8</accession>
<dbReference type="GO" id="GO:0005228">
    <property type="term" value="F:intracellular sodium-activated potassium channel activity"/>
    <property type="evidence" value="ECO:0007669"/>
    <property type="project" value="TreeGrafter"/>
</dbReference>
<reference evidence="16" key="1">
    <citation type="submission" date="2025-08" db="UniProtKB">
        <authorList>
            <consortium name="RefSeq"/>
        </authorList>
    </citation>
    <scope>IDENTIFICATION</scope>
    <source>
        <strain evidence="16">15085-1641.00</strain>
        <tissue evidence="16">Whole body</tissue>
    </source>
</reference>
<sequence length="1414" mass="157281">MTHNLQVSYTALGMSDDNQTNTNSYSMPSIASPTRGANARNVNFHEELNDLAGYPPQQMPAVRRFSKSFFQRPRSMSVWSDISRSSMRLDERVRVEYYVNENTFKERLQLYFIKNQRSSLRIRIADLFLKLLSCVLYIIRVILDKNPTFITCYGCEVANKTEFIISAKLTEEEFQENPIINWDAILWVNRPTVLWVLQLLLAMVSLTQSLVLTYLGYKGNIWQQILSFHFILELVTTIPFALTIVHPPLRNLFIPIFLNCWLAKRSLENMFNDLHRAMQKSQSALSQQLTILSATLLCLVFTSVCGIQHFQRAGHRHLNLFQSTYYVVVTFSTVGYGDFVPDIWPSQLYMVIMICVALIVLPTQFEQLAFTWMERQKLGGSYSSHRAQSEKHVVVCSTTLHADTIMDFLNEFYAHPLLQDFYVVLLSPMELDTTMRMILQVPIWAQRVIYIQGSCLKDGDLARARMNEAEACFILAARNYADKTAADEHTILRSWAVKDFAPNVPQYVQIFRPEHKLHVKFAEHVVCEDEFKYALLANNCTCPGASTLVTLLLHTSRGQEGQQSPEEWHRLYGKCSGNEIYHIVLGDSRFFGEYEGKSFTYASFHSHRKYGVALVGVRPAELPEFYEDTILLNPGPRHIMKKDDTCYYMSITKEENSAFVVNQNQTTDTTTAAGKDGGGAASSGAAVGSHSHAATASDTPTAVIISDSRQNLKDTTVSTTQLPTAATTTTTITTTSLACGSGGAGSSGAVQIQASSSSSGGLGVGLNMGTSLSITPATLTTTGNHLDVPFANNPNLLSPDVLNQRRGSRRPSILPVPDMFTSSSFSIAGNDDGEEGDESDDEIDDEMPWRSPSEKIAIVKGFPPVSPFIGVSPTLCYLLKEKKPLCCLQLAQVCEHCSYRNAKEYQWQNKTIILAADYASNGIYNFIIPLRAHFRSKTSLNPIILLLERRPDVAFLDALSYFPLVYWMLGSIDCLDDLLRAGITLAESVVVVNKELSNSAEEDSLSDCNTIVAVQNMFKFFPSIKSITELSQSSNMRFMQFRAHDKYALHLSKMEKREKERGSHISYMFRLPFAAGAVFSASMLDTLLYQAFVKDYVITFVRLLLGIDQAPGSGFLTSMRITKDDMWIRTYGRLYQKLCSTTCEIPIGIYRTQDTSNADTSHYDEETGTPDSTKDSTEMLRGVTYRPPTAGSGGAGGAAGGGGGGGGGSASYRPRQKSVNCLGGCSERKGSSYSINLADEARDNHAQQIERAEIANLVRSRMESLNLPTIDYDDVSEKRNHLSYVIINPSCDLKLEEGDLIYLVRPSPFSAQKTFERHNSRRKSNISFCSNINLGATCGPQMPNMSNTAVGAGSRRGSGIAGLNPMQMQSVQTLAGPTVVGSQRGRSNSLRVGYYSLYPPSPPISLYIFFFLSL</sequence>
<evidence type="ECO:0000313" key="15">
    <source>
        <dbReference type="Proteomes" id="UP000504633"/>
    </source>
</evidence>
<name>A0A6J2SSZ8_DROHY</name>
<feature type="compositionally biased region" description="Gly residues" evidence="12">
    <location>
        <begin position="1191"/>
        <end position="1209"/>
    </location>
</feature>
<feature type="transmembrane region" description="Helical" evidence="13">
    <location>
        <begin position="124"/>
        <end position="143"/>
    </location>
</feature>
<dbReference type="PANTHER" id="PTHR10027">
    <property type="entry name" value="CALCIUM-ACTIVATED POTASSIUM CHANNEL ALPHA CHAIN"/>
    <property type="match status" value="1"/>
</dbReference>
<keyword evidence="4 13" id="KW-0812">Transmembrane</keyword>
<dbReference type="PROSITE" id="PS51201">
    <property type="entry name" value="RCK_N"/>
    <property type="match status" value="1"/>
</dbReference>
<feature type="region of interest" description="Disordered" evidence="12">
    <location>
        <begin position="670"/>
        <end position="699"/>
    </location>
</feature>
<evidence type="ECO:0000256" key="8">
    <source>
        <dbReference type="ARBA" id="ARBA00023065"/>
    </source>
</evidence>
<evidence type="ECO:0000256" key="7">
    <source>
        <dbReference type="ARBA" id="ARBA00022989"/>
    </source>
</evidence>
<dbReference type="InterPro" id="IPR003148">
    <property type="entry name" value="RCK_N"/>
</dbReference>
<feature type="compositionally biased region" description="Polar residues" evidence="12">
    <location>
        <begin position="16"/>
        <end position="32"/>
    </location>
</feature>
<comment type="subcellular location">
    <subcellularLocation>
        <location evidence="1">Membrane</location>
        <topology evidence="1">Multi-pass membrane protein</topology>
    </subcellularLocation>
</comment>
<dbReference type="InterPro" id="IPR013099">
    <property type="entry name" value="K_chnl_dom"/>
</dbReference>
<evidence type="ECO:0000256" key="9">
    <source>
        <dbReference type="ARBA" id="ARBA00023136"/>
    </source>
</evidence>
<dbReference type="PANTHER" id="PTHR10027:SF10">
    <property type="entry name" value="SLOWPOKE 2, ISOFORM D"/>
    <property type="match status" value="1"/>
</dbReference>
<feature type="transmembrane region" description="Helical" evidence="13">
    <location>
        <begin position="289"/>
        <end position="307"/>
    </location>
</feature>
<feature type="transmembrane region" description="Helical" evidence="13">
    <location>
        <begin position="192"/>
        <end position="214"/>
    </location>
</feature>
<evidence type="ECO:0000256" key="2">
    <source>
        <dbReference type="ARBA" id="ARBA00022448"/>
    </source>
</evidence>
<gene>
    <name evidence="16" type="primary">LOC111605706</name>
</gene>
<keyword evidence="6" id="KW-0630">Potassium</keyword>
<dbReference type="Proteomes" id="UP000504633">
    <property type="component" value="Unplaced"/>
</dbReference>
<evidence type="ECO:0000256" key="13">
    <source>
        <dbReference type="SAM" id="Phobius"/>
    </source>
</evidence>
<dbReference type="Gene3D" id="1.10.287.70">
    <property type="match status" value="1"/>
</dbReference>
<evidence type="ECO:0000259" key="14">
    <source>
        <dbReference type="PROSITE" id="PS51201"/>
    </source>
</evidence>
<dbReference type="InterPro" id="IPR047871">
    <property type="entry name" value="K_chnl_Slo-like"/>
</dbReference>
<dbReference type="Gene3D" id="3.40.50.720">
    <property type="entry name" value="NAD(P)-binding Rossmann-like Domain"/>
    <property type="match status" value="2"/>
</dbReference>
<evidence type="ECO:0000313" key="16">
    <source>
        <dbReference type="RefSeq" id="XP_030080883.1"/>
    </source>
</evidence>
<dbReference type="FunFam" id="1.10.287.70:FF:000137">
    <property type="entry name" value="Slowpoke 2, isoform E"/>
    <property type="match status" value="1"/>
</dbReference>
<proteinExistence type="predicted"/>
<dbReference type="FunFam" id="3.40.50.720:FF:000011">
    <property type="entry name" value="Potassium channel subfamily T member 1"/>
    <property type="match status" value="1"/>
</dbReference>
<evidence type="ECO:0000256" key="4">
    <source>
        <dbReference type="ARBA" id="ARBA00022692"/>
    </source>
</evidence>
<dbReference type="InterPro" id="IPR003929">
    <property type="entry name" value="K_chnl_BK_asu"/>
</dbReference>
<keyword evidence="2" id="KW-0813">Transport</keyword>
<keyword evidence="8" id="KW-0406">Ion transport</keyword>
<evidence type="ECO:0000256" key="12">
    <source>
        <dbReference type="SAM" id="MobiDB-lite"/>
    </source>
</evidence>
<dbReference type="Pfam" id="PF03493">
    <property type="entry name" value="BK_channel_a"/>
    <property type="match status" value="1"/>
</dbReference>
<feature type="compositionally biased region" description="Low complexity" evidence="12">
    <location>
        <begin position="682"/>
        <end position="697"/>
    </location>
</feature>
<evidence type="ECO:0000256" key="11">
    <source>
        <dbReference type="ARBA" id="ARBA00034430"/>
    </source>
</evidence>
<keyword evidence="10 16" id="KW-0407">Ion channel</keyword>
<comment type="catalytic activity">
    <reaction evidence="11">
        <text>K(+)(in) = K(+)(out)</text>
        <dbReference type="Rhea" id="RHEA:29463"/>
        <dbReference type="ChEBI" id="CHEBI:29103"/>
    </reaction>
</comment>
<keyword evidence="7 13" id="KW-1133">Transmembrane helix</keyword>
<dbReference type="GeneID" id="111605706"/>
<evidence type="ECO:0000256" key="5">
    <source>
        <dbReference type="ARBA" id="ARBA00022826"/>
    </source>
</evidence>
<dbReference type="OMA" id="SDVHPTY"/>
<keyword evidence="9 13" id="KW-0472">Membrane</keyword>
<dbReference type="RefSeq" id="XP_030080883.1">
    <property type="nucleotide sequence ID" value="XM_030225023.1"/>
</dbReference>
<organism evidence="15 16">
    <name type="scientific">Drosophila hydei</name>
    <name type="common">Fruit fly</name>
    <dbReference type="NCBI Taxonomy" id="7224"/>
    <lineage>
        <taxon>Eukaryota</taxon>
        <taxon>Metazoa</taxon>
        <taxon>Ecdysozoa</taxon>
        <taxon>Arthropoda</taxon>
        <taxon>Hexapoda</taxon>
        <taxon>Insecta</taxon>
        <taxon>Pterygota</taxon>
        <taxon>Neoptera</taxon>
        <taxon>Endopterygota</taxon>
        <taxon>Diptera</taxon>
        <taxon>Brachycera</taxon>
        <taxon>Muscomorpha</taxon>
        <taxon>Ephydroidea</taxon>
        <taxon>Drosophilidae</taxon>
        <taxon>Drosophila</taxon>
    </lineage>
</organism>
<feature type="compositionally biased region" description="Acidic residues" evidence="12">
    <location>
        <begin position="831"/>
        <end position="846"/>
    </location>
</feature>
<evidence type="ECO:0000256" key="10">
    <source>
        <dbReference type="ARBA" id="ARBA00023303"/>
    </source>
</evidence>
<feature type="transmembrane region" description="Helical" evidence="13">
    <location>
        <begin position="348"/>
        <end position="365"/>
    </location>
</feature>
<dbReference type="CTD" id="5740325"/>
<evidence type="ECO:0000256" key="3">
    <source>
        <dbReference type="ARBA" id="ARBA00022538"/>
    </source>
</evidence>
<protein>
    <submittedName>
        <fullName evidence="16">Potassium channel subfamily T member 2 isoform X4</fullName>
    </submittedName>
</protein>
<dbReference type="SUPFAM" id="SSF81324">
    <property type="entry name" value="Voltage-gated potassium channels"/>
    <property type="match status" value="1"/>
</dbReference>
<keyword evidence="3" id="KW-0633">Potassium transport</keyword>
<keyword evidence="5" id="KW-0631">Potassium channel</keyword>
<feature type="region of interest" description="Disordered" evidence="12">
    <location>
        <begin position="1155"/>
        <end position="1212"/>
    </location>
</feature>
<feature type="region of interest" description="Disordered" evidence="12">
    <location>
        <begin position="821"/>
        <end position="847"/>
    </location>
</feature>
<dbReference type="Pfam" id="PF22614">
    <property type="entry name" value="Slo-like_RCK"/>
    <property type="match status" value="2"/>
</dbReference>
<dbReference type="GO" id="GO:0015271">
    <property type="term" value="F:outward rectifier potassium channel activity"/>
    <property type="evidence" value="ECO:0007669"/>
    <property type="project" value="TreeGrafter"/>
</dbReference>
<feature type="domain" description="RCK N-terminal" evidence="14">
    <location>
        <begin position="390"/>
        <end position="526"/>
    </location>
</feature>
<dbReference type="GO" id="GO:0005886">
    <property type="term" value="C:plasma membrane"/>
    <property type="evidence" value="ECO:0007669"/>
    <property type="project" value="TreeGrafter"/>
</dbReference>
<dbReference type="OrthoDB" id="257992at2759"/>
<evidence type="ECO:0000256" key="6">
    <source>
        <dbReference type="ARBA" id="ARBA00022958"/>
    </source>
</evidence>